<proteinExistence type="predicted"/>
<reference evidence="2 3" key="1">
    <citation type="submission" date="2013-11" db="EMBL/GenBank/DDBJ databases">
        <title>The Genome Sequence of Eikenella corrodens CC92I.</title>
        <authorList>
            <consortium name="The Broad Institute Genomics Platform"/>
            <person name="Earl A."/>
            <person name="Allen-Vercoe E."/>
            <person name="Daigneault M."/>
            <person name="Young S.K."/>
            <person name="Zeng Q."/>
            <person name="Gargeya S."/>
            <person name="Fitzgerald M."/>
            <person name="Abouelleil A."/>
            <person name="Alvarado L."/>
            <person name="Chapman S.B."/>
            <person name="Gainer-Dewar J."/>
            <person name="Goldberg J."/>
            <person name="Griggs A."/>
            <person name="Gujja S."/>
            <person name="Hansen M."/>
            <person name="Howarth C."/>
            <person name="Imamovic A."/>
            <person name="Ireland A."/>
            <person name="Larimer J."/>
            <person name="McCowan C."/>
            <person name="Murphy C."/>
            <person name="Pearson M."/>
            <person name="Poon T.W."/>
            <person name="Priest M."/>
            <person name="Roberts A."/>
            <person name="Saif S."/>
            <person name="Shea T."/>
            <person name="Sykes S."/>
            <person name="Wortman J."/>
            <person name="Nusbaum C."/>
            <person name="Birren B."/>
        </authorList>
    </citation>
    <scope>NUCLEOTIDE SEQUENCE [LARGE SCALE GENOMIC DNA]</scope>
    <source>
        <strain evidence="2 3">CC92I</strain>
    </source>
</reference>
<dbReference type="EMBL" id="AZGQ01000016">
    <property type="protein sequence ID" value="ETA82649.1"/>
    <property type="molecule type" value="Genomic_DNA"/>
</dbReference>
<dbReference type="Proteomes" id="UP000018554">
    <property type="component" value="Unassembled WGS sequence"/>
</dbReference>
<evidence type="ECO:0000256" key="1">
    <source>
        <dbReference type="SAM" id="MobiDB-lite"/>
    </source>
</evidence>
<dbReference type="Gene3D" id="1.10.260.40">
    <property type="entry name" value="lambda repressor-like DNA-binding domains"/>
    <property type="match status" value="1"/>
</dbReference>
<gene>
    <name evidence="2" type="ORF">HMPREF1177_02152</name>
</gene>
<feature type="region of interest" description="Disordered" evidence="1">
    <location>
        <begin position="118"/>
        <end position="139"/>
    </location>
</feature>
<keyword evidence="3" id="KW-1185">Reference proteome</keyword>
<comment type="caution">
    <text evidence="2">The sequence shown here is derived from an EMBL/GenBank/DDBJ whole genome shotgun (WGS) entry which is preliminary data.</text>
</comment>
<name>V7IBC7_EIKCO</name>
<dbReference type="GO" id="GO:0003677">
    <property type="term" value="F:DNA binding"/>
    <property type="evidence" value="ECO:0007669"/>
    <property type="project" value="InterPro"/>
</dbReference>
<organism evidence="2 3">
    <name type="scientific">Eikenella corrodens CC92I</name>
    <dbReference type="NCBI Taxonomy" id="1073362"/>
    <lineage>
        <taxon>Bacteria</taxon>
        <taxon>Pseudomonadati</taxon>
        <taxon>Pseudomonadota</taxon>
        <taxon>Betaproteobacteria</taxon>
        <taxon>Neisseriales</taxon>
        <taxon>Neisseriaceae</taxon>
        <taxon>Eikenella</taxon>
    </lineage>
</organism>
<evidence type="ECO:0000313" key="3">
    <source>
        <dbReference type="Proteomes" id="UP000018554"/>
    </source>
</evidence>
<dbReference type="InterPro" id="IPR010982">
    <property type="entry name" value="Lambda_DNA-bd_dom_sf"/>
</dbReference>
<evidence type="ECO:0000313" key="2">
    <source>
        <dbReference type="EMBL" id="ETA82649.1"/>
    </source>
</evidence>
<protein>
    <submittedName>
        <fullName evidence="2">Uncharacterized protein</fullName>
    </submittedName>
</protein>
<accession>V7IBC7</accession>
<dbReference type="AlphaFoldDB" id="V7IBC7"/>
<dbReference type="PATRIC" id="fig|1073362.3.peg.2435"/>
<sequence length="177" mass="19777">MIRRNSCSVIFRPFLCRIGFNCGVACRIIYICSFSKGRIVNFVDFLYRIKQELDLKQDKDVANFLGLEIKAFSARKARNSVPEDKLRLAAIAHPDMKIDVDYILTGTRSGQTEIVRAPSPSYTDKRLPEKSTPSLSEEEQELLALFRQSSELGRAVIMSAARGAEKKEAASAADQVA</sequence>
<dbReference type="HOGENOM" id="CLU_066192_23_0_4"/>